<evidence type="ECO:0000259" key="2">
    <source>
        <dbReference type="Pfam" id="PF25411"/>
    </source>
</evidence>
<gene>
    <name evidence="3" type="ORF">D9756_006328</name>
</gene>
<dbReference type="InterPro" id="IPR057210">
    <property type="entry name" value="DUF7888"/>
</dbReference>
<dbReference type="EMBL" id="JAACJO010000011">
    <property type="protein sequence ID" value="KAF5352864.1"/>
    <property type="molecule type" value="Genomic_DNA"/>
</dbReference>
<comment type="caution">
    <text evidence="3">The sequence shown here is derived from an EMBL/GenBank/DDBJ whole genome shotgun (WGS) entry which is preliminary data.</text>
</comment>
<proteinExistence type="predicted"/>
<reference evidence="3 4" key="1">
    <citation type="journal article" date="2020" name="ISME J.">
        <title>Uncovering the hidden diversity of litter-decomposition mechanisms in mushroom-forming fungi.</title>
        <authorList>
            <person name="Floudas D."/>
            <person name="Bentzer J."/>
            <person name="Ahren D."/>
            <person name="Johansson T."/>
            <person name="Persson P."/>
            <person name="Tunlid A."/>
        </authorList>
    </citation>
    <scope>NUCLEOTIDE SEQUENCE [LARGE SCALE GENOMIC DNA]</scope>
    <source>
        <strain evidence="3 4">CBS 146.42</strain>
    </source>
</reference>
<keyword evidence="1" id="KW-0732">Signal</keyword>
<protein>
    <recommendedName>
        <fullName evidence="2">DUF7888 domain-containing protein</fullName>
    </recommendedName>
</protein>
<dbReference type="Pfam" id="PF25411">
    <property type="entry name" value="DUF7888"/>
    <property type="match status" value="1"/>
</dbReference>
<feature type="signal peptide" evidence="1">
    <location>
        <begin position="1"/>
        <end position="22"/>
    </location>
</feature>
<dbReference type="Proteomes" id="UP000559027">
    <property type="component" value="Unassembled WGS sequence"/>
</dbReference>
<feature type="domain" description="DUF7888" evidence="2">
    <location>
        <begin position="133"/>
        <end position="241"/>
    </location>
</feature>
<evidence type="ECO:0000313" key="4">
    <source>
        <dbReference type="Proteomes" id="UP000559027"/>
    </source>
</evidence>
<keyword evidence="4" id="KW-1185">Reference proteome</keyword>
<evidence type="ECO:0000256" key="1">
    <source>
        <dbReference type="SAM" id="SignalP"/>
    </source>
</evidence>
<name>A0A8H5D3A0_9AGAR</name>
<organism evidence="3 4">
    <name type="scientific">Leucocoprinus leucothites</name>
    <dbReference type="NCBI Taxonomy" id="201217"/>
    <lineage>
        <taxon>Eukaryota</taxon>
        <taxon>Fungi</taxon>
        <taxon>Dikarya</taxon>
        <taxon>Basidiomycota</taxon>
        <taxon>Agaricomycotina</taxon>
        <taxon>Agaricomycetes</taxon>
        <taxon>Agaricomycetidae</taxon>
        <taxon>Agaricales</taxon>
        <taxon>Agaricineae</taxon>
        <taxon>Agaricaceae</taxon>
        <taxon>Leucocoprinus</taxon>
    </lineage>
</organism>
<accession>A0A8H5D3A0</accession>
<feature type="chain" id="PRO_5034167124" description="DUF7888 domain-containing protein" evidence="1">
    <location>
        <begin position="23"/>
        <end position="259"/>
    </location>
</feature>
<evidence type="ECO:0000313" key="3">
    <source>
        <dbReference type="EMBL" id="KAF5352864.1"/>
    </source>
</evidence>
<sequence length="259" mass="29374">MRYSPVLHLWAIAVLSAISISALPTLDLTIAPLVGRGESIESTLNARKNDGHVSKSYKPTIKVPRDGHVPVSYKPTIKVPRDYIDPGLYARVISDLDVRFESDHYSRLASKGELEIYDGRSFDLVERQFGNTSLGQEIVDVIKGIVKLIKDKVKQDNHAREKFTKETVANGRQKFPHFNWAICHVKHDEHFDGDRGKDWGHSHHEVDIQIGGTIGYEIYWFRSGWFHREGDGGFINWAYSGFTESVSKDGSKVVFKRPP</sequence>
<dbReference type="AlphaFoldDB" id="A0A8H5D3A0"/>
<dbReference type="OrthoDB" id="3685327at2759"/>